<keyword evidence="3" id="KW-0808">Transferase</keyword>
<proteinExistence type="predicted"/>
<reference evidence="5" key="1">
    <citation type="journal article" date="2021" name="Proc. Natl. Acad. Sci. U.S.A.">
        <title>A Catalog of Tens of Thousands of Viruses from Human Metagenomes Reveals Hidden Associations with Chronic Diseases.</title>
        <authorList>
            <person name="Tisza M.J."/>
            <person name="Buck C.B."/>
        </authorList>
    </citation>
    <scope>NUCLEOTIDE SEQUENCE</scope>
    <source>
        <strain evidence="5">CtGns7</strain>
    </source>
</reference>
<evidence type="ECO:0000256" key="3">
    <source>
        <dbReference type="ARBA" id="ARBA00022679"/>
    </source>
</evidence>
<accession>A0A8S5S9F3</accession>
<dbReference type="EMBL" id="BK032555">
    <property type="protein sequence ID" value="DAF47354.1"/>
    <property type="molecule type" value="Genomic_DNA"/>
</dbReference>
<dbReference type="Pfam" id="PF00303">
    <property type="entry name" value="Thymidylat_synt"/>
    <property type="match status" value="1"/>
</dbReference>
<feature type="domain" description="Thymidylate synthase/dCMP hydroxymethylase" evidence="4">
    <location>
        <begin position="11"/>
        <end position="286"/>
    </location>
</feature>
<evidence type="ECO:0000256" key="2">
    <source>
        <dbReference type="ARBA" id="ARBA00022603"/>
    </source>
</evidence>
<dbReference type="EC" id="2.1.1.45" evidence="1"/>
<protein>
    <recommendedName>
        <fullName evidence="1">thymidylate synthase</fullName>
        <ecNumber evidence="1">2.1.1.45</ecNumber>
    </recommendedName>
</protein>
<dbReference type="GO" id="GO:0032259">
    <property type="term" value="P:methylation"/>
    <property type="evidence" value="ECO:0007669"/>
    <property type="project" value="UniProtKB-KW"/>
</dbReference>
<evidence type="ECO:0000259" key="4">
    <source>
        <dbReference type="Pfam" id="PF00303"/>
    </source>
</evidence>
<evidence type="ECO:0000313" key="5">
    <source>
        <dbReference type="EMBL" id="DAF47354.1"/>
    </source>
</evidence>
<dbReference type="CDD" id="cd00351">
    <property type="entry name" value="TS_Pyrimidine_HMase"/>
    <property type="match status" value="1"/>
</dbReference>
<dbReference type="SUPFAM" id="SSF55831">
    <property type="entry name" value="Thymidylate synthase/dCMP hydroxymethylase"/>
    <property type="match status" value="1"/>
</dbReference>
<dbReference type="PANTHER" id="PTHR11548">
    <property type="entry name" value="THYMIDYLATE SYNTHASE 1"/>
    <property type="match status" value="1"/>
</dbReference>
<sequence>MTRADLLLVNDIRNILTNGTQDENPRPKYEDGTPAYTYFVNHVVRTYNLQTEFPICTLRPIAWKSAIREIFTIYQKPTNVISEMEDMGVRWWNDWNIGDGTIGHRYGYTVKKYDLINNLINDIKTNPYGRRKIVSLWQENDLRETDGLAPCAFLTIWNVRGEYLDMCLIQRSGDMITASGAGGVNEVQYACLQMMIAKATGYKPGKFTHFVANEQIYSRHIDAANELINRADAHKLKISTSSGHYDYEFEPVKMNFNPNSDNFYDFSIEDFSLENYNPIKPQLKLELGV</sequence>
<dbReference type="GO" id="GO:0006231">
    <property type="term" value="P:dTMP biosynthetic process"/>
    <property type="evidence" value="ECO:0007669"/>
    <property type="project" value="InterPro"/>
</dbReference>
<dbReference type="PRINTS" id="PR00108">
    <property type="entry name" value="THYMDSNTHASE"/>
</dbReference>
<dbReference type="PANTHER" id="PTHR11548:SF1">
    <property type="entry name" value="THYMIDYLATE SYNTHASE 1"/>
    <property type="match status" value="1"/>
</dbReference>
<dbReference type="Gene3D" id="3.30.572.10">
    <property type="entry name" value="Thymidylate synthase/dCMP hydroxymethylase domain"/>
    <property type="match status" value="1"/>
</dbReference>
<keyword evidence="2" id="KW-0489">Methyltransferase</keyword>
<organism evidence="5">
    <name type="scientific">Phage sp. ctGns7</name>
    <dbReference type="NCBI Taxonomy" id="2828003"/>
    <lineage>
        <taxon>Viruses</taxon>
    </lineage>
</organism>
<dbReference type="InterPro" id="IPR045097">
    <property type="entry name" value="Thymidate_synth/dCMP_Mease"/>
</dbReference>
<dbReference type="InterPro" id="IPR023451">
    <property type="entry name" value="Thymidate_synth/dCMP_Mease_dom"/>
</dbReference>
<name>A0A8S5S9F3_9VIRU</name>
<evidence type="ECO:0000256" key="1">
    <source>
        <dbReference type="ARBA" id="ARBA00011947"/>
    </source>
</evidence>
<dbReference type="GO" id="GO:0004799">
    <property type="term" value="F:thymidylate synthase activity"/>
    <property type="evidence" value="ECO:0007669"/>
    <property type="project" value="UniProtKB-EC"/>
</dbReference>
<dbReference type="InterPro" id="IPR036926">
    <property type="entry name" value="Thymidate_synth/dCMP_Mease_sf"/>
</dbReference>
<dbReference type="InterPro" id="IPR000398">
    <property type="entry name" value="Thymidylate_synthase"/>
</dbReference>